<dbReference type="InterPro" id="IPR023009">
    <property type="entry name" value="Tyrosine_recombinase_XerC/XerD"/>
</dbReference>
<proteinExistence type="inferred from homology"/>
<evidence type="ECO:0000256" key="1">
    <source>
        <dbReference type="ARBA" id="ARBA00004496"/>
    </source>
</evidence>
<evidence type="ECO:0000256" key="10">
    <source>
        <dbReference type="SAM" id="MobiDB-lite"/>
    </source>
</evidence>
<accession>A0ABU3SP92</accession>
<dbReference type="InterPro" id="IPR002104">
    <property type="entry name" value="Integrase_catalytic"/>
</dbReference>
<keyword evidence="3 9" id="KW-0132">Cell division</keyword>
<feature type="active site" evidence="9">
    <location>
        <position position="312"/>
    </location>
</feature>
<dbReference type="Gene3D" id="1.10.150.130">
    <property type="match status" value="1"/>
</dbReference>
<evidence type="ECO:0000259" key="12">
    <source>
        <dbReference type="PROSITE" id="PS51900"/>
    </source>
</evidence>
<evidence type="ECO:0000256" key="5">
    <source>
        <dbReference type="ARBA" id="ARBA00022908"/>
    </source>
</evidence>
<feature type="region of interest" description="Disordered" evidence="10">
    <location>
        <begin position="203"/>
        <end position="246"/>
    </location>
</feature>
<dbReference type="PANTHER" id="PTHR30349">
    <property type="entry name" value="PHAGE INTEGRASE-RELATED"/>
    <property type="match status" value="1"/>
</dbReference>
<feature type="compositionally biased region" description="Basic and acidic residues" evidence="10">
    <location>
        <begin position="203"/>
        <end position="232"/>
    </location>
</feature>
<evidence type="ECO:0000259" key="11">
    <source>
        <dbReference type="PROSITE" id="PS51898"/>
    </source>
</evidence>
<evidence type="ECO:0000313" key="14">
    <source>
        <dbReference type="Proteomes" id="UP001261125"/>
    </source>
</evidence>
<evidence type="ECO:0000256" key="3">
    <source>
        <dbReference type="ARBA" id="ARBA00022618"/>
    </source>
</evidence>
<evidence type="ECO:0000256" key="2">
    <source>
        <dbReference type="ARBA" id="ARBA00022490"/>
    </source>
</evidence>
<dbReference type="SUPFAM" id="SSF56349">
    <property type="entry name" value="DNA breaking-rejoining enzymes"/>
    <property type="match status" value="1"/>
</dbReference>
<feature type="active site" description="O-(3'-phospho-DNA)-tyrosine intermediate" evidence="9">
    <location>
        <position position="321"/>
    </location>
</feature>
<comment type="subunit">
    <text evidence="9">Forms a cyclic heterotetrameric complex composed of two molecules of XerC and two molecules of XerD.</text>
</comment>
<sequence>MRTSAVVEGYLSHLADVRRLSPATVRAYRSDLEDLVRALDDPPISDIEVDHLREWQWRAAQAGKSRATAARRTSTVRGMFAWAGEVGLVTVDPSQRLVSPKRGRTLPAVATRDALAEVLDAAAASAKEGDAIALRDHALLELLYGSGARVSEACGLDLDDIDHERRTLRLRGKGDKERVVPFGLPAERALQAYLVRGRPVLRARQDARESGEGSRTHPGRADTTRGHGDGDVSARSVRGGTSTRTGRDARAVFLGAKGARLGPRAVHALVSRTVGPRLGAEVLGPHALRHSAATHLLDGGADLRAVQEILGHASLGTTQIYTHVSAERLREAYRLAHPRA</sequence>
<dbReference type="PROSITE" id="PS51900">
    <property type="entry name" value="CB"/>
    <property type="match status" value="1"/>
</dbReference>
<feature type="domain" description="Tyr recombinase" evidence="11">
    <location>
        <begin position="105"/>
        <end position="334"/>
    </location>
</feature>
<feature type="domain" description="Core-binding (CB)" evidence="12">
    <location>
        <begin position="1"/>
        <end position="84"/>
    </location>
</feature>
<dbReference type="InterPro" id="IPR044068">
    <property type="entry name" value="CB"/>
</dbReference>
<dbReference type="PANTHER" id="PTHR30349:SF77">
    <property type="entry name" value="TYROSINE RECOMBINASE XERC"/>
    <property type="match status" value="1"/>
</dbReference>
<dbReference type="EMBL" id="JAWDIT010000003">
    <property type="protein sequence ID" value="MDU0346167.1"/>
    <property type="molecule type" value="Genomic_DNA"/>
</dbReference>
<dbReference type="Pfam" id="PF00589">
    <property type="entry name" value="Phage_integrase"/>
    <property type="match status" value="1"/>
</dbReference>
<feature type="active site" evidence="9">
    <location>
        <position position="149"/>
    </location>
</feature>
<dbReference type="InterPro" id="IPR013762">
    <property type="entry name" value="Integrase-like_cat_sf"/>
</dbReference>
<keyword evidence="5 9" id="KW-0229">DNA integration</keyword>
<dbReference type="InterPro" id="IPR004107">
    <property type="entry name" value="Integrase_SAM-like_N"/>
</dbReference>
<dbReference type="RefSeq" id="WP_316004554.1">
    <property type="nucleotide sequence ID" value="NZ_JAWDIT010000003.1"/>
</dbReference>
<organism evidence="13 14">
    <name type="scientific">Microbacterium phycohabitans</name>
    <dbReference type="NCBI Taxonomy" id="3075993"/>
    <lineage>
        <taxon>Bacteria</taxon>
        <taxon>Bacillati</taxon>
        <taxon>Actinomycetota</taxon>
        <taxon>Actinomycetes</taxon>
        <taxon>Micrococcales</taxon>
        <taxon>Microbacteriaceae</taxon>
        <taxon>Microbacterium</taxon>
    </lineage>
</organism>
<keyword evidence="8 9" id="KW-0131">Cell cycle</keyword>
<keyword evidence="2 9" id="KW-0963">Cytoplasm</keyword>
<evidence type="ECO:0000256" key="4">
    <source>
        <dbReference type="ARBA" id="ARBA00022829"/>
    </source>
</evidence>
<reference evidence="13 14" key="1">
    <citation type="submission" date="2023-09" db="EMBL/GenBank/DDBJ databases">
        <title>Microbacterium fusihabitans sp. nov., Microbacterium phycihabitans sp. nov., and Microbacterium cervinum sp. nov., isolated from dried seaweeds of beach.</title>
        <authorList>
            <person name="Lee S.D."/>
        </authorList>
    </citation>
    <scope>NUCLEOTIDE SEQUENCE [LARGE SCALE GENOMIC DNA]</scope>
    <source>
        <strain evidence="13 14">KSW2-29</strain>
    </source>
</reference>
<dbReference type="Proteomes" id="UP001261125">
    <property type="component" value="Unassembled WGS sequence"/>
</dbReference>
<dbReference type="InterPro" id="IPR011010">
    <property type="entry name" value="DNA_brk_join_enz"/>
</dbReference>
<evidence type="ECO:0000313" key="13">
    <source>
        <dbReference type="EMBL" id="MDU0346167.1"/>
    </source>
</evidence>
<comment type="function">
    <text evidence="9">Site-specific tyrosine recombinase, which acts by catalyzing the cutting and rejoining of the recombining DNA molecules. The XerC-XerD complex is essential to convert dimers of the bacterial chromosome into monomers to permit their segregation at cell division. It also contributes to the segregational stability of plasmids.</text>
</comment>
<dbReference type="PROSITE" id="PS51898">
    <property type="entry name" value="TYR_RECOMBINASE"/>
    <property type="match status" value="1"/>
</dbReference>
<evidence type="ECO:0000256" key="7">
    <source>
        <dbReference type="ARBA" id="ARBA00023172"/>
    </source>
</evidence>
<evidence type="ECO:0000256" key="6">
    <source>
        <dbReference type="ARBA" id="ARBA00023125"/>
    </source>
</evidence>
<feature type="active site" evidence="9">
    <location>
        <position position="173"/>
    </location>
</feature>
<dbReference type="HAMAP" id="MF_01808">
    <property type="entry name" value="Recomb_XerC_XerD"/>
    <property type="match status" value="1"/>
</dbReference>
<comment type="caution">
    <text evidence="13">The sequence shown here is derived from an EMBL/GenBank/DDBJ whole genome shotgun (WGS) entry which is preliminary data.</text>
</comment>
<dbReference type="InterPro" id="IPR010998">
    <property type="entry name" value="Integrase_recombinase_N"/>
</dbReference>
<dbReference type="Pfam" id="PF02899">
    <property type="entry name" value="Phage_int_SAM_1"/>
    <property type="match status" value="1"/>
</dbReference>
<evidence type="ECO:0000256" key="9">
    <source>
        <dbReference type="HAMAP-Rule" id="MF_01808"/>
    </source>
</evidence>
<feature type="active site" evidence="9">
    <location>
        <position position="289"/>
    </location>
</feature>
<keyword evidence="4 9" id="KW-0159">Chromosome partition</keyword>
<name>A0ABU3SP92_9MICO</name>
<keyword evidence="6 9" id="KW-0238">DNA-binding</keyword>
<dbReference type="InterPro" id="IPR050090">
    <property type="entry name" value="Tyrosine_recombinase_XerCD"/>
</dbReference>
<dbReference type="Gene3D" id="1.10.443.10">
    <property type="entry name" value="Intergrase catalytic core"/>
    <property type="match status" value="1"/>
</dbReference>
<evidence type="ECO:0000256" key="8">
    <source>
        <dbReference type="ARBA" id="ARBA00023306"/>
    </source>
</evidence>
<protein>
    <recommendedName>
        <fullName evidence="9">Tyrosine recombinase XerC</fullName>
    </recommendedName>
</protein>
<gene>
    <name evidence="9" type="primary">xerC</name>
    <name evidence="13" type="ORF">RWH44_10695</name>
</gene>
<comment type="subcellular location">
    <subcellularLocation>
        <location evidence="1 9">Cytoplasm</location>
    </subcellularLocation>
</comment>
<feature type="active site" evidence="9">
    <location>
        <position position="286"/>
    </location>
</feature>
<comment type="similarity">
    <text evidence="9">Belongs to the 'phage' integrase family. XerC subfamily.</text>
</comment>
<keyword evidence="14" id="KW-1185">Reference proteome</keyword>
<keyword evidence="7 9" id="KW-0233">DNA recombination</keyword>